<evidence type="ECO:0000256" key="11">
    <source>
        <dbReference type="ARBA" id="ARBA00023043"/>
    </source>
</evidence>
<dbReference type="GO" id="GO:0003677">
    <property type="term" value="F:DNA binding"/>
    <property type="evidence" value="ECO:0007669"/>
    <property type="project" value="UniProtKB-KW"/>
</dbReference>
<dbReference type="InterPro" id="IPR008918">
    <property type="entry name" value="HhH2"/>
</dbReference>
<dbReference type="Gene3D" id="3.30.200.20">
    <property type="entry name" value="Phosphorylase Kinase, domain 1"/>
    <property type="match status" value="1"/>
</dbReference>
<dbReference type="PROSITE" id="PS50088">
    <property type="entry name" value="ANK_REPEAT"/>
    <property type="match status" value="5"/>
</dbReference>
<feature type="repeat" description="ANK" evidence="15">
    <location>
        <begin position="163"/>
        <end position="191"/>
    </location>
</feature>
<keyword evidence="6" id="KW-0255">Endonuclease</keyword>
<organism evidence="18 19">
    <name type="scientific">Meloidogyne graminicola</name>
    <dbReference type="NCBI Taxonomy" id="189291"/>
    <lineage>
        <taxon>Eukaryota</taxon>
        <taxon>Metazoa</taxon>
        <taxon>Ecdysozoa</taxon>
        <taxon>Nematoda</taxon>
        <taxon>Chromadorea</taxon>
        <taxon>Rhabditida</taxon>
        <taxon>Tylenchina</taxon>
        <taxon>Tylenchomorpha</taxon>
        <taxon>Tylenchoidea</taxon>
        <taxon>Meloidogynidae</taxon>
        <taxon>Meloidogyninae</taxon>
        <taxon>Meloidogyne</taxon>
    </lineage>
</organism>
<keyword evidence="7" id="KW-0227">DNA damage</keyword>
<dbReference type="InterPro" id="IPR006086">
    <property type="entry name" value="XPG-I_dom"/>
</dbReference>
<keyword evidence="9" id="KW-0269">Exonuclease</keyword>
<keyword evidence="12" id="KW-0238">DNA-binding</keyword>
<dbReference type="InterPro" id="IPR006085">
    <property type="entry name" value="XPG_DNA_repair_N"/>
</dbReference>
<keyword evidence="10" id="KW-0460">Magnesium</keyword>
<evidence type="ECO:0000256" key="13">
    <source>
        <dbReference type="ARBA" id="ARBA00023204"/>
    </source>
</evidence>
<sequence length="1418" mass="159472">MGNYKSRPKLSCADELKKRISEGYSIVRSKLNDDIKPKFDNTHNTLFYNNYVNGTEEEFIYQLDQLEFSITDEKIGINELTLLHLICIGANEQSKKIKLILERCNNNNNKINKRRKSFIEQRTRNGFTSLHIAIYKGEKEAVITLLNYGADLNSIQPSGVPPPLHLAAMTGNVELIEILISFGADLLAQDFVRYTALHCAAYFGHELVVKELIAAGADPNACGSVHDRPIHISAGKANPSILKAFLAVGADPKLEDDEGNTSLHFAAKIGHSSSIGLLLSKAGENEEERKQFALKTNIYGDTALHSACYMGRIDAAKQLLNAIGSEVLSLENLFSETPLMAACTAGRFDLVCFLMRQPEVDPNHQAQDGHTALHSACYHGHIRVVQYLLDNGADQSLTARASESLLIAKFGNSAVLPTLNGSLSSKLSFLIRSDSSHSQNFHPFELKKENDNFIDEQLQAQTPILWAYEKGHDQVVHMLKVYANKRPDSDACSEYSSGSSSYTPLPSPLGRLRSMTKEKAEILQLRAELCSNHHLSLLNIDLKEPIGNGSFGKVYRGIYRGKSVAVKRYKIVAFGAKTEVDMFCREVSIISHLKHQNVVTFIGACMEDPSQFAIITEFVSSGSLFSLLHVQKRVFEMSLRLCIGVDIARGMHYLHELIERPVIHRDLNSHNILLHNNGRAVVADFGESRFAAEHHEDSMTKQPGNLRWMAPEVFTQCCRYDHKVDVFSFALVIWEIHTAELPFSHLKPAAAAAEMAYKRNRPPLPSEPNAQFPKHIIEILNQAWQPGNPIARPEFSRILPELEKNLPIDENINQFYIGSSSIDPESIICEESEDNFDLDEDLLISDDSIRGKTVSKLKDRWEQLSEATKYQKFGPSKIDKLSQRVDQNGYVSQAARAILSAKDATKLRDSIVISRSANVAQRQIALIKKVGTDSEEKYQNPPQSPDDYIQKLRKTIVIRLMGVPGLLPFIKKACREGNINEFNGKSLLVDASCLLHKGLIGCAEKVALGQETDFYIGYVWKYVRSLLSQKCHVILVFDGRPLPAKKNTNDSRRESREKYQILGEKLMSQGLKEEAFQAFCRGAELTRNIIEKTIRAFNKVNNVDIIVAPYEADAQIAYMIQNGFAHAVVTEDSDLIVFGCDQIIFKMNPLDGSCIIYDKEKLPNCLCPVLRRKFQFSTLRRICILAGCDYLQGGLQGVGLKGAEEIFAKTNQPELRTILPRLPLYVNKKMRSKIDKNFVNEFIKAENTFLYQVVYDPILRQQVPLNAYPVTEEEKENSMSQNASTKFSYAGQIISPRNSSRLALGNPENKLHLPTIEDEFVLPIKIPEWSIWNIEYKNILERKQLEQEILLDEKFGAFKPLKLPIKRRAVELIGIPLSEIEAEKVGKAFESTIKKPCFTKVEVGPSIPKKWNLLSYEL</sequence>
<keyword evidence="13" id="KW-0234">DNA repair</keyword>
<feature type="domain" description="Protein kinase" evidence="17">
    <location>
        <begin position="540"/>
        <end position="816"/>
    </location>
</feature>
<feature type="binding site" evidence="16">
    <location>
        <position position="567"/>
    </location>
    <ligand>
        <name>ATP</name>
        <dbReference type="ChEBI" id="CHEBI:30616"/>
    </ligand>
</feature>
<evidence type="ECO:0000256" key="14">
    <source>
        <dbReference type="ARBA" id="ARBA00023242"/>
    </source>
</evidence>
<evidence type="ECO:0000313" key="19">
    <source>
        <dbReference type="Proteomes" id="UP000605970"/>
    </source>
</evidence>
<dbReference type="EMBL" id="JABEBT010000020">
    <property type="protein sequence ID" value="KAF7637378.1"/>
    <property type="molecule type" value="Genomic_DNA"/>
</dbReference>
<evidence type="ECO:0000256" key="4">
    <source>
        <dbReference type="ARBA" id="ARBA00022723"/>
    </source>
</evidence>
<evidence type="ECO:0000259" key="17">
    <source>
        <dbReference type="PROSITE" id="PS50011"/>
    </source>
</evidence>
<dbReference type="SMART" id="SM00248">
    <property type="entry name" value="ANK"/>
    <property type="match status" value="10"/>
</dbReference>
<dbReference type="GO" id="GO:0006281">
    <property type="term" value="P:DNA repair"/>
    <property type="evidence" value="ECO:0007669"/>
    <property type="project" value="UniProtKB-KW"/>
</dbReference>
<comment type="cofactor">
    <cofactor evidence="1">
        <name>Mg(2+)</name>
        <dbReference type="ChEBI" id="CHEBI:18420"/>
    </cofactor>
</comment>
<dbReference type="CDD" id="cd09857">
    <property type="entry name" value="PIN_EXO1"/>
    <property type="match status" value="1"/>
</dbReference>
<feature type="repeat" description="ANK" evidence="15">
    <location>
        <begin position="258"/>
        <end position="290"/>
    </location>
</feature>
<dbReference type="SUPFAM" id="SSF56112">
    <property type="entry name" value="Protein kinase-like (PK-like)"/>
    <property type="match status" value="1"/>
</dbReference>
<keyword evidence="5" id="KW-0677">Repeat</keyword>
<dbReference type="InterPro" id="IPR006084">
    <property type="entry name" value="XPG/Rad2"/>
</dbReference>
<evidence type="ECO:0000313" key="18">
    <source>
        <dbReference type="EMBL" id="KAF7637378.1"/>
    </source>
</evidence>
<dbReference type="InterPro" id="IPR036770">
    <property type="entry name" value="Ankyrin_rpt-contain_sf"/>
</dbReference>
<dbReference type="Gene3D" id="1.10.150.20">
    <property type="entry name" value="5' to 3' exonuclease, C-terminal subdomain"/>
    <property type="match status" value="1"/>
</dbReference>
<name>A0A8S9ZVY2_9BILA</name>
<dbReference type="SUPFAM" id="SSF88723">
    <property type="entry name" value="PIN domain-like"/>
    <property type="match status" value="1"/>
</dbReference>
<dbReference type="InterPro" id="IPR002110">
    <property type="entry name" value="Ankyrin_rpt"/>
</dbReference>
<evidence type="ECO:0000256" key="10">
    <source>
        <dbReference type="ARBA" id="ARBA00022842"/>
    </source>
</evidence>
<evidence type="ECO:0000256" key="12">
    <source>
        <dbReference type="ARBA" id="ARBA00023125"/>
    </source>
</evidence>
<dbReference type="Gene3D" id="3.40.50.1010">
    <property type="entry name" value="5'-nuclease"/>
    <property type="match status" value="1"/>
</dbReference>
<keyword evidence="8" id="KW-0378">Hydrolase</keyword>
<keyword evidence="19" id="KW-1185">Reference proteome</keyword>
<reference evidence="18" key="1">
    <citation type="journal article" date="2020" name="Ecol. Evol.">
        <title>Genome structure and content of the rice root-knot nematode (Meloidogyne graminicola).</title>
        <authorList>
            <person name="Phan N.T."/>
            <person name="Danchin E.G.J."/>
            <person name="Klopp C."/>
            <person name="Perfus-Barbeoch L."/>
            <person name="Kozlowski D.K."/>
            <person name="Koutsovoulos G.D."/>
            <person name="Lopez-Roques C."/>
            <person name="Bouchez O."/>
            <person name="Zahm M."/>
            <person name="Besnard G."/>
            <person name="Bellafiore S."/>
        </authorList>
    </citation>
    <scope>NUCLEOTIDE SEQUENCE</scope>
    <source>
        <strain evidence="18">VN-18</strain>
    </source>
</reference>
<feature type="repeat" description="ANK" evidence="15">
    <location>
        <begin position="125"/>
        <end position="157"/>
    </location>
</feature>
<accession>A0A8S9ZVY2</accession>
<dbReference type="SMART" id="SM00485">
    <property type="entry name" value="XPGN"/>
    <property type="match status" value="1"/>
</dbReference>
<keyword evidence="16" id="KW-0547">Nucleotide-binding</keyword>
<proteinExistence type="predicted"/>
<dbReference type="FunFam" id="3.40.50.1010:FF:000111">
    <property type="entry name" value="Exonuclease 1"/>
    <property type="match status" value="1"/>
</dbReference>
<protein>
    <recommendedName>
        <fullName evidence="17">Protein kinase domain-containing protein</fullName>
    </recommendedName>
</protein>
<evidence type="ECO:0000256" key="7">
    <source>
        <dbReference type="ARBA" id="ARBA00022763"/>
    </source>
</evidence>
<dbReference type="SMART" id="SM00279">
    <property type="entry name" value="HhH2"/>
    <property type="match status" value="1"/>
</dbReference>
<feature type="repeat" description="ANK" evidence="15">
    <location>
        <begin position="368"/>
        <end position="400"/>
    </location>
</feature>
<dbReference type="InterPro" id="IPR001245">
    <property type="entry name" value="Ser-Thr/Tyr_kinase_cat_dom"/>
</dbReference>
<keyword evidence="3" id="KW-0540">Nuclease</keyword>
<dbReference type="PRINTS" id="PR00853">
    <property type="entry name" value="XPGRADSUPER"/>
</dbReference>
<keyword evidence="14" id="KW-0539">Nucleus</keyword>
<dbReference type="Gene3D" id="1.10.510.10">
    <property type="entry name" value="Transferase(Phosphotransferase) domain 1"/>
    <property type="match status" value="1"/>
</dbReference>
<feature type="repeat" description="ANK" evidence="15">
    <location>
        <begin position="192"/>
        <end position="224"/>
    </location>
</feature>
<dbReference type="GO" id="GO:0004527">
    <property type="term" value="F:exonuclease activity"/>
    <property type="evidence" value="ECO:0007669"/>
    <property type="project" value="UniProtKB-KW"/>
</dbReference>
<evidence type="ECO:0000256" key="3">
    <source>
        <dbReference type="ARBA" id="ARBA00022722"/>
    </source>
</evidence>
<evidence type="ECO:0000256" key="9">
    <source>
        <dbReference type="ARBA" id="ARBA00022839"/>
    </source>
</evidence>
<dbReference type="Gene3D" id="1.25.40.20">
    <property type="entry name" value="Ankyrin repeat-containing domain"/>
    <property type="match status" value="3"/>
</dbReference>
<evidence type="ECO:0000256" key="15">
    <source>
        <dbReference type="PROSITE-ProRule" id="PRU00023"/>
    </source>
</evidence>
<dbReference type="GO" id="GO:0004519">
    <property type="term" value="F:endonuclease activity"/>
    <property type="evidence" value="ECO:0007669"/>
    <property type="project" value="UniProtKB-KW"/>
</dbReference>
<dbReference type="GO" id="GO:0005634">
    <property type="term" value="C:nucleus"/>
    <property type="evidence" value="ECO:0007669"/>
    <property type="project" value="UniProtKB-SubCell"/>
</dbReference>
<dbReference type="InterPro" id="IPR044752">
    <property type="entry name" value="PIN-like_EXO1"/>
</dbReference>
<dbReference type="GO" id="GO:0046872">
    <property type="term" value="F:metal ion binding"/>
    <property type="evidence" value="ECO:0007669"/>
    <property type="project" value="UniProtKB-KW"/>
</dbReference>
<keyword evidence="4" id="KW-0479">Metal-binding</keyword>
<dbReference type="PROSITE" id="PS50011">
    <property type="entry name" value="PROTEIN_KINASE_DOM"/>
    <property type="match status" value="1"/>
</dbReference>
<comment type="caution">
    <text evidence="18">The sequence shown here is derived from an EMBL/GenBank/DDBJ whole genome shotgun (WGS) entry which is preliminary data.</text>
</comment>
<dbReference type="PROSITE" id="PS00107">
    <property type="entry name" value="PROTEIN_KINASE_ATP"/>
    <property type="match status" value="1"/>
</dbReference>
<dbReference type="InterPro" id="IPR011009">
    <property type="entry name" value="Kinase-like_dom_sf"/>
</dbReference>
<dbReference type="InterPro" id="IPR036279">
    <property type="entry name" value="5-3_exonuclease_C_sf"/>
</dbReference>
<dbReference type="PANTHER" id="PTHR24198:SF183">
    <property type="entry name" value="SUPPRESSOR_ENHANCER OF LIN-12"/>
    <property type="match status" value="1"/>
</dbReference>
<dbReference type="PANTHER" id="PTHR24198">
    <property type="entry name" value="ANKYRIN REPEAT AND PROTEIN KINASE DOMAIN-CONTAINING PROTEIN"/>
    <property type="match status" value="1"/>
</dbReference>
<dbReference type="PROSITE" id="PS50297">
    <property type="entry name" value="ANK_REP_REGION"/>
    <property type="match status" value="5"/>
</dbReference>
<dbReference type="Pfam" id="PF00867">
    <property type="entry name" value="XPG_I"/>
    <property type="match status" value="1"/>
</dbReference>
<dbReference type="InterPro" id="IPR029060">
    <property type="entry name" value="PIN-like_dom_sf"/>
</dbReference>
<evidence type="ECO:0000256" key="1">
    <source>
        <dbReference type="ARBA" id="ARBA00001946"/>
    </source>
</evidence>
<dbReference type="OrthoDB" id="339325at2759"/>
<keyword evidence="11 15" id="KW-0040">ANK repeat</keyword>
<dbReference type="InterPro" id="IPR000719">
    <property type="entry name" value="Prot_kinase_dom"/>
</dbReference>
<gene>
    <name evidence="18" type="ORF">Mgra_00003123</name>
</gene>
<dbReference type="Pfam" id="PF00752">
    <property type="entry name" value="XPG_N"/>
    <property type="match status" value="1"/>
</dbReference>
<dbReference type="Pfam" id="PF12796">
    <property type="entry name" value="Ank_2"/>
    <property type="match status" value="4"/>
</dbReference>
<keyword evidence="16" id="KW-0067">ATP-binding</keyword>
<dbReference type="GO" id="GO:0004672">
    <property type="term" value="F:protein kinase activity"/>
    <property type="evidence" value="ECO:0007669"/>
    <property type="project" value="InterPro"/>
</dbReference>
<evidence type="ECO:0000256" key="6">
    <source>
        <dbReference type="ARBA" id="ARBA00022759"/>
    </source>
</evidence>
<dbReference type="InterPro" id="IPR017441">
    <property type="entry name" value="Protein_kinase_ATP_BS"/>
</dbReference>
<evidence type="ECO:0000256" key="5">
    <source>
        <dbReference type="ARBA" id="ARBA00022737"/>
    </source>
</evidence>
<evidence type="ECO:0000256" key="2">
    <source>
        <dbReference type="ARBA" id="ARBA00004123"/>
    </source>
</evidence>
<dbReference type="SUPFAM" id="SSF48403">
    <property type="entry name" value="Ankyrin repeat"/>
    <property type="match status" value="1"/>
</dbReference>
<dbReference type="Proteomes" id="UP000605970">
    <property type="component" value="Unassembled WGS sequence"/>
</dbReference>
<dbReference type="Pfam" id="PF07714">
    <property type="entry name" value="PK_Tyr_Ser-Thr"/>
    <property type="match status" value="1"/>
</dbReference>
<dbReference type="SUPFAM" id="SSF47807">
    <property type="entry name" value="5' to 3' exonuclease, C-terminal subdomain"/>
    <property type="match status" value="1"/>
</dbReference>
<dbReference type="GO" id="GO:0005524">
    <property type="term" value="F:ATP binding"/>
    <property type="evidence" value="ECO:0007669"/>
    <property type="project" value="UniProtKB-UniRule"/>
</dbReference>
<dbReference type="SMART" id="SM00484">
    <property type="entry name" value="XPGI"/>
    <property type="match status" value="1"/>
</dbReference>
<evidence type="ECO:0000256" key="16">
    <source>
        <dbReference type="PROSITE-ProRule" id="PRU10141"/>
    </source>
</evidence>
<evidence type="ECO:0000256" key="8">
    <source>
        <dbReference type="ARBA" id="ARBA00022801"/>
    </source>
</evidence>
<comment type="subcellular location">
    <subcellularLocation>
        <location evidence="2">Nucleus</location>
    </subcellularLocation>
</comment>